<organism evidence="2 3">
    <name type="scientific">Imperialibacter roseus</name>
    <dbReference type="NCBI Taxonomy" id="1324217"/>
    <lineage>
        <taxon>Bacteria</taxon>
        <taxon>Pseudomonadati</taxon>
        <taxon>Bacteroidota</taxon>
        <taxon>Cytophagia</taxon>
        <taxon>Cytophagales</taxon>
        <taxon>Flammeovirgaceae</taxon>
        <taxon>Imperialibacter</taxon>
    </lineage>
</organism>
<evidence type="ECO:0000259" key="1">
    <source>
        <dbReference type="Pfam" id="PF00144"/>
    </source>
</evidence>
<protein>
    <submittedName>
        <fullName evidence="2">Serine hydrolase</fullName>
        <ecNumber evidence="2">3.-.-.-</ecNumber>
    </submittedName>
</protein>
<dbReference type="InterPro" id="IPR050789">
    <property type="entry name" value="Diverse_Enzym_Activities"/>
</dbReference>
<keyword evidence="2" id="KW-0378">Hydrolase</keyword>
<sequence length="366" mass="41248">MRKNLLPALGLLLVTHFAVGQKVYQYAVPPQQTDRWETENLLQAIADTTLLFSFFNKMINEDHQVHSILLVKDGKLVLEEYFGEHKADQTHDLRSATKSIRSLLVGIAIDKGFIESVDDPIFKYLKSPEPQKNIDARKEQITIRHLLTMSTGLDCNDWDKSSKGQEDKVYKKKDWLQYTLDLPMVRDPGDSALYCSMGVVLAAEVVSQASGMSIDAFAEKYLFAPLGIENVQWGHTTTGRDIIPSGKRLYMTSRDFAKIGQLVMNHGAWSDQQIVSAGWIQQATERQTNLAGLDYGFLWWSIPFQIGDELKKETVATGNGGQYLMLFPELKLVAAFTGGAYNSDDDKFPFAIMNRVLLPQFVEANR</sequence>
<gene>
    <name evidence="2" type="ORF">RT717_00570</name>
</gene>
<dbReference type="Gene3D" id="3.40.710.10">
    <property type="entry name" value="DD-peptidase/beta-lactamase superfamily"/>
    <property type="match status" value="1"/>
</dbReference>
<feature type="domain" description="Beta-lactamase-related" evidence="1">
    <location>
        <begin position="67"/>
        <end position="336"/>
    </location>
</feature>
<dbReference type="InterPro" id="IPR012338">
    <property type="entry name" value="Beta-lactam/transpept-like"/>
</dbReference>
<evidence type="ECO:0000313" key="2">
    <source>
        <dbReference type="EMBL" id="WOK07113.1"/>
    </source>
</evidence>
<dbReference type="GO" id="GO:0016787">
    <property type="term" value="F:hydrolase activity"/>
    <property type="evidence" value="ECO:0007669"/>
    <property type="project" value="UniProtKB-KW"/>
</dbReference>
<proteinExistence type="predicted"/>
<dbReference type="Pfam" id="PF00144">
    <property type="entry name" value="Beta-lactamase"/>
    <property type="match status" value="1"/>
</dbReference>
<dbReference type="Proteomes" id="UP001302349">
    <property type="component" value="Chromosome"/>
</dbReference>
<accession>A0ABZ0IPY6</accession>
<dbReference type="RefSeq" id="WP_317489800.1">
    <property type="nucleotide sequence ID" value="NZ_CP136051.1"/>
</dbReference>
<dbReference type="PANTHER" id="PTHR43283">
    <property type="entry name" value="BETA-LACTAMASE-RELATED"/>
    <property type="match status" value="1"/>
</dbReference>
<dbReference type="PANTHER" id="PTHR43283:SF7">
    <property type="entry name" value="BETA-LACTAMASE-RELATED DOMAIN-CONTAINING PROTEIN"/>
    <property type="match status" value="1"/>
</dbReference>
<keyword evidence="3" id="KW-1185">Reference proteome</keyword>
<reference evidence="2 3" key="1">
    <citation type="journal article" date="2023" name="Microbiol. Resour. Announc.">
        <title>Complete Genome Sequence of Imperialibacter roseus strain P4T.</title>
        <authorList>
            <person name="Tizabi D.R."/>
            <person name="Bachvaroff T."/>
            <person name="Hill R.T."/>
        </authorList>
    </citation>
    <scope>NUCLEOTIDE SEQUENCE [LARGE SCALE GENOMIC DNA]</scope>
    <source>
        <strain evidence="2 3">P4T</strain>
    </source>
</reference>
<dbReference type="EMBL" id="CP136051">
    <property type="protein sequence ID" value="WOK07113.1"/>
    <property type="molecule type" value="Genomic_DNA"/>
</dbReference>
<dbReference type="InterPro" id="IPR001466">
    <property type="entry name" value="Beta-lactam-related"/>
</dbReference>
<name>A0ABZ0IPY6_9BACT</name>
<dbReference type="SUPFAM" id="SSF56601">
    <property type="entry name" value="beta-lactamase/transpeptidase-like"/>
    <property type="match status" value="1"/>
</dbReference>
<evidence type="ECO:0000313" key="3">
    <source>
        <dbReference type="Proteomes" id="UP001302349"/>
    </source>
</evidence>
<dbReference type="EC" id="3.-.-.-" evidence="2"/>